<gene>
    <name evidence="6" type="ORF">EH240_33205</name>
</gene>
<organism evidence="6 7">
    <name type="scientific">Mesorhizobium tamadayense</name>
    <dbReference type="NCBI Taxonomy" id="425306"/>
    <lineage>
        <taxon>Bacteria</taxon>
        <taxon>Pseudomonadati</taxon>
        <taxon>Pseudomonadota</taxon>
        <taxon>Alphaproteobacteria</taxon>
        <taxon>Hyphomicrobiales</taxon>
        <taxon>Phyllobacteriaceae</taxon>
        <taxon>Mesorhizobium</taxon>
    </lineage>
</organism>
<sequence length="1117" mass="114502">MTIKAKADTASLLEDTTVTGNLLANDTETFALKWIKYDNTSKLVGSTTTIQGLYGTLTVYADGSYSYTADLAKVEALAAGAVVTEKFGYTANDQLGNTSSSTLTFTITGVNDNPVISIGSGDSAGANLTETNATLTAAGNFTVTDVDTSDTVSSTVTKAVLTGATGGLVEADVKGLLKLTPATGLAANAGDSHNLGWQFDSGSQAFDFLGQGQVLTIAYTISVSDGHGGSATQQINVAITGTNDAPVASADAYAAKAGVQLNVSVAQGVLANDHDAEGSALHAVLISGPSHGTLHLLDDGSFDYTAAAGYTGPDSFTYEAFDGAAYSAATAVTLSVTSGNTPPVAANDSYNVTAGTDFSVVRAGGVLANDSDADSNPLEAVLQTGPANGSLTLDSDGSFIYTAVAGFTGTDSFTYKAFDGTAYSNTATVSLVVSSPNAIPVATDDVYSLNAGSTLTKSAANGVLANDSDADNNVLQAVLLIGPSKGTLALNADGSFTYTPIAGFIGTDSFTYRAFDGHDYSAAASAELTVNAIPAPTTVVFQDGLNGYAATLDTTLDQAKPTTSFGSDVAVSVDKADAGVANAKQALLGFDNLFGSGPGQIPVGATITSAILTLQTNNESASAANGAFYRMLVDWTESATWNSMVGGVQANGVEALSVADVTVGQTALGPTTVDVTASLRAWATAGTTAAELNAANQGWLISTGSTDAWRLDSSEDSVHPKLAVTYVIGTSSMPALGISDAAQTEGPGANITFHLSLDHAASQDILISYSIIDGTATAANDLLGPATGTVTISAGQSSLDLALTLKDDTFTENTESFSLKLNSANGAFIADNTATGTIYDNDPNPVIQASVVAVTDLATAPFRDVDAAGVGIGDPSGLAYDPVSHKLFIADSEHDERPWFSQTNLFSIGPTGAIQGYSVESFTSEPTGLGINPSNGHMYISDDDQLEVFWVDPANPSVKLGSFDTASLGQDDSEDLRFDPTTGHIFELGGHQKLMYELTGDGALVRTINLPSVMHDAEALAYDPTHGIFFVASGLSPNIWEMDHDGDIISTISVLNSPAYTNPITGVAVRPKGLELAPSSDPNDGQQMSLYVADYGVDQVADGRLFEIHLGSDWLLA</sequence>
<evidence type="ECO:0000313" key="7">
    <source>
        <dbReference type="Proteomes" id="UP000273786"/>
    </source>
</evidence>
<dbReference type="GO" id="GO:0016020">
    <property type="term" value="C:membrane"/>
    <property type="evidence" value="ECO:0007669"/>
    <property type="project" value="InterPro"/>
</dbReference>
<dbReference type="GO" id="GO:0007154">
    <property type="term" value="P:cell communication"/>
    <property type="evidence" value="ECO:0007669"/>
    <property type="project" value="InterPro"/>
</dbReference>
<protein>
    <submittedName>
        <fullName evidence="6">Tandem-95 repeat protein</fullName>
    </submittedName>
</protein>
<accession>A0A3P3EVK4</accession>
<evidence type="ECO:0000256" key="2">
    <source>
        <dbReference type="ARBA" id="ARBA00022737"/>
    </source>
</evidence>
<dbReference type="Gene3D" id="2.120.10.30">
    <property type="entry name" value="TolB, C-terminal domain"/>
    <property type="match status" value="1"/>
</dbReference>
<evidence type="ECO:0000256" key="1">
    <source>
        <dbReference type="ARBA" id="ARBA00022729"/>
    </source>
</evidence>
<reference evidence="6 7" key="1">
    <citation type="submission" date="2018-11" db="EMBL/GenBank/DDBJ databases">
        <title>the genome of Mesorhizobium tamadayense DSM 28320.</title>
        <authorList>
            <person name="Gao J."/>
        </authorList>
    </citation>
    <scope>NUCLEOTIDE SEQUENCE [LARGE SCALE GENOMIC DNA]</scope>
    <source>
        <strain evidence="6 7">DSM 28320</strain>
    </source>
</reference>
<keyword evidence="7" id="KW-1185">Reference proteome</keyword>
<keyword evidence="2" id="KW-0677">Repeat</keyword>
<dbReference type="Pfam" id="PF03160">
    <property type="entry name" value="Calx-beta"/>
    <property type="match status" value="1"/>
</dbReference>
<dbReference type="Gene3D" id="2.60.40.2030">
    <property type="match status" value="1"/>
</dbReference>
<dbReference type="EMBL" id="RQXT01000070">
    <property type="protein sequence ID" value="RRH90217.1"/>
    <property type="molecule type" value="Genomic_DNA"/>
</dbReference>
<dbReference type="Pfam" id="PF17963">
    <property type="entry name" value="Big_9"/>
    <property type="match status" value="3"/>
</dbReference>
<dbReference type="AlphaFoldDB" id="A0A3P3EVK4"/>
<dbReference type="InterPro" id="IPR038081">
    <property type="entry name" value="CalX-like_sf"/>
</dbReference>
<evidence type="ECO:0000313" key="6">
    <source>
        <dbReference type="EMBL" id="RRH90217.1"/>
    </source>
</evidence>
<dbReference type="InterPro" id="IPR011042">
    <property type="entry name" value="6-blade_b-propeller_TolB-like"/>
</dbReference>
<keyword evidence="1" id="KW-0732">Signal</keyword>
<keyword evidence="3" id="KW-0106">Calcium</keyword>
<dbReference type="RefSeq" id="WP_125006476.1">
    <property type="nucleotide sequence ID" value="NZ_RQXT01000070.1"/>
</dbReference>
<dbReference type="SUPFAM" id="SSF141072">
    <property type="entry name" value="CalX-like"/>
    <property type="match status" value="1"/>
</dbReference>
<evidence type="ECO:0000256" key="3">
    <source>
        <dbReference type="ARBA" id="ARBA00022837"/>
    </source>
</evidence>
<dbReference type="InterPro" id="IPR010221">
    <property type="entry name" value="VCBS_dom"/>
</dbReference>
<evidence type="ECO:0000259" key="5">
    <source>
        <dbReference type="Pfam" id="PF17803"/>
    </source>
</evidence>
<comment type="caution">
    <text evidence="6">The sequence shown here is derived from an EMBL/GenBank/DDBJ whole genome shotgun (WGS) entry which is preliminary data.</text>
</comment>
<dbReference type="InterPro" id="IPR040853">
    <property type="entry name" value="RapA2_cadherin-like"/>
</dbReference>
<dbReference type="Proteomes" id="UP000273786">
    <property type="component" value="Unassembled WGS sequence"/>
</dbReference>
<dbReference type="OrthoDB" id="3817502at2"/>
<dbReference type="Pfam" id="PF17803">
    <property type="entry name" value="Cadherin_4"/>
    <property type="match status" value="1"/>
</dbReference>
<dbReference type="SUPFAM" id="SSF75011">
    <property type="entry name" value="3-carboxy-cis,cis-mucoante lactonizing enzyme"/>
    <property type="match status" value="1"/>
</dbReference>
<proteinExistence type="predicted"/>
<dbReference type="NCBIfam" id="NF012211">
    <property type="entry name" value="tand_rpt_95"/>
    <property type="match status" value="3"/>
</dbReference>
<dbReference type="Gene3D" id="2.60.40.3440">
    <property type="match status" value="3"/>
</dbReference>
<dbReference type="InterPro" id="IPR003644">
    <property type="entry name" value="Calx_beta"/>
</dbReference>
<feature type="domain" description="Calx-beta" evidence="4">
    <location>
        <begin position="753"/>
        <end position="842"/>
    </location>
</feature>
<feature type="domain" description="RapA2 cadherin-like" evidence="5">
    <location>
        <begin position="234"/>
        <end position="304"/>
    </location>
</feature>
<dbReference type="NCBIfam" id="TIGR01965">
    <property type="entry name" value="VCBS_repeat"/>
    <property type="match status" value="2"/>
</dbReference>
<name>A0A3P3EVK4_9HYPH</name>
<evidence type="ECO:0000259" key="4">
    <source>
        <dbReference type="Pfam" id="PF03160"/>
    </source>
</evidence>